<sequence length="459" mass="48693">MSFASGDLYVSGPSAGCCFSESGELAPGVGDCRTQVERRSSFQMQRRTTHIRGSHLGSSSSKSRPEFLSTFWSSHELVQTVYPGARPTRVPSVLRPGYPRRFATQEKSRRSRLVVPNPPQTLPQKANDDVPTAGPEPDPFPAIIPRELSQETAASQASSLRRALGSTNEHHHPTRSTTHTPSPREPLKPSKTPRDRSQDTPSSHSSTGAAAHRTLTRETTATDTFVTAPQTPSSQKTEDAWVDNTRESLPRGRPTDTHDSPQDRPAVVPDDDLHTNRLSHADSLESPAPHLLSGERPHIMSAERPYVAPASPSPIAGAGAGADPTVLTLAGSEKRRVRSSSVVAAVCPSWDRARDSQKGGYEFAVAAIVLTGSLTAIADVAAAAAERIKVTDYSTTREHVTVTVTDHTTTAATAAVAASGDPPIGSTQTRPSTAAVPQIQVQVAGNDASSLSKELATGA</sequence>
<dbReference type="EMBL" id="JH921429">
    <property type="protein sequence ID" value="EKD20404.1"/>
    <property type="molecule type" value="Genomic_DNA"/>
</dbReference>
<dbReference type="OrthoDB" id="10660910at2759"/>
<organism evidence="2 3">
    <name type="scientific">Marssonina brunnea f. sp. multigermtubi (strain MB_m1)</name>
    <name type="common">Marssonina leaf spot fungus</name>
    <dbReference type="NCBI Taxonomy" id="1072389"/>
    <lineage>
        <taxon>Eukaryota</taxon>
        <taxon>Fungi</taxon>
        <taxon>Dikarya</taxon>
        <taxon>Ascomycota</taxon>
        <taxon>Pezizomycotina</taxon>
        <taxon>Leotiomycetes</taxon>
        <taxon>Helotiales</taxon>
        <taxon>Drepanopezizaceae</taxon>
        <taxon>Drepanopeziza</taxon>
    </lineage>
</organism>
<feature type="compositionally biased region" description="Basic and acidic residues" evidence="1">
    <location>
        <begin position="185"/>
        <end position="198"/>
    </location>
</feature>
<evidence type="ECO:0000313" key="2">
    <source>
        <dbReference type="EMBL" id="EKD20404.1"/>
    </source>
</evidence>
<feature type="compositionally biased region" description="Polar residues" evidence="1">
    <location>
        <begin position="199"/>
        <end position="208"/>
    </location>
</feature>
<feature type="compositionally biased region" description="Low complexity" evidence="1">
    <location>
        <begin position="153"/>
        <end position="166"/>
    </location>
</feature>
<gene>
    <name evidence="2" type="ORF">MBM_01086</name>
</gene>
<dbReference type="InParanoid" id="K1Y5E4"/>
<feature type="compositionally biased region" description="Basic and acidic residues" evidence="1">
    <location>
        <begin position="236"/>
        <end position="262"/>
    </location>
</feature>
<evidence type="ECO:0000256" key="1">
    <source>
        <dbReference type="SAM" id="MobiDB-lite"/>
    </source>
</evidence>
<feature type="compositionally biased region" description="Low complexity" evidence="1">
    <location>
        <begin position="209"/>
        <end position="224"/>
    </location>
</feature>
<feature type="region of interest" description="Disordered" evidence="1">
    <location>
        <begin position="87"/>
        <end position="274"/>
    </location>
</feature>
<name>K1Y5E4_MARBU</name>
<proteinExistence type="predicted"/>
<dbReference type="HOGENOM" id="CLU_595929_0_0_1"/>
<dbReference type="Proteomes" id="UP000006753">
    <property type="component" value="Unassembled WGS sequence"/>
</dbReference>
<feature type="compositionally biased region" description="Polar residues" evidence="1">
    <location>
        <begin position="225"/>
        <end position="235"/>
    </location>
</feature>
<dbReference type="KEGG" id="mbe:MBM_01086"/>
<reference evidence="2 3" key="1">
    <citation type="journal article" date="2012" name="BMC Genomics">
        <title>Sequencing the genome of Marssonina brunnea reveals fungus-poplar co-evolution.</title>
        <authorList>
            <person name="Zhu S."/>
            <person name="Cao Y.-Z."/>
            <person name="Jiang C."/>
            <person name="Tan B.-Y."/>
            <person name="Wang Z."/>
            <person name="Feng S."/>
            <person name="Zhang L."/>
            <person name="Su X.-H."/>
            <person name="Brejova B."/>
            <person name="Vinar T."/>
            <person name="Xu M."/>
            <person name="Wang M.-X."/>
            <person name="Zhang S.-G."/>
            <person name="Huang M.-R."/>
            <person name="Wu R."/>
            <person name="Zhou Y."/>
        </authorList>
    </citation>
    <scope>NUCLEOTIDE SEQUENCE [LARGE SCALE GENOMIC DNA]</scope>
    <source>
        <strain evidence="2 3">MB_m1</strain>
    </source>
</reference>
<feature type="region of interest" description="Disordered" evidence="1">
    <location>
        <begin position="39"/>
        <end position="63"/>
    </location>
</feature>
<keyword evidence="3" id="KW-1185">Reference proteome</keyword>
<evidence type="ECO:0000313" key="3">
    <source>
        <dbReference type="Proteomes" id="UP000006753"/>
    </source>
</evidence>
<dbReference type="AlphaFoldDB" id="K1Y5E4"/>
<accession>K1Y5E4</accession>
<protein>
    <submittedName>
        <fullName evidence="2">Uncharacterized protein</fullName>
    </submittedName>
</protein>